<feature type="domain" description="Coiled-coil" evidence="5">
    <location>
        <begin position="125"/>
        <end position="206"/>
    </location>
</feature>
<organism evidence="6 7">
    <name type="scientific">Ladona fulva</name>
    <name type="common">Scarce chaser dragonfly</name>
    <name type="synonym">Libellula fulva</name>
    <dbReference type="NCBI Taxonomy" id="123851"/>
    <lineage>
        <taxon>Eukaryota</taxon>
        <taxon>Metazoa</taxon>
        <taxon>Ecdysozoa</taxon>
        <taxon>Arthropoda</taxon>
        <taxon>Hexapoda</taxon>
        <taxon>Insecta</taxon>
        <taxon>Pterygota</taxon>
        <taxon>Palaeoptera</taxon>
        <taxon>Odonata</taxon>
        <taxon>Epiprocta</taxon>
        <taxon>Anisoptera</taxon>
        <taxon>Libelluloidea</taxon>
        <taxon>Libellulidae</taxon>
        <taxon>Ladona</taxon>
    </lineage>
</organism>
<keyword evidence="7" id="KW-1185">Reference proteome</keyword>
<feature type="compositionally biased region" description="Basic and acidic residues" evidence="4">
    <location>
        <begin position="21"/>
        <end position="45"/>
    </location>
</feature>
<comment type="subcellular location">
    <subcellularLocation>
        <location evidence="1">Midbody</location>
    </subcellularLocation>
</comment>
<evidence type="ECO:0000256" key="2">
    <source>
        <dbReference type="ARBA" id="ARBA00008296"/>
    </source>
</evidence>
<feature type="region of interest" description="Disordered" evidence="4">
    <location>
        <begin position="1"/>
        <end position="70"/>
    </location>
</feature>
<sequence length="213" mass="24703">MPKKFVGENSKSAVARARKNAAKEKEESERLRKLEDELWKEDDKHVLRKQQRKEEKEKKKTEQLEKKAEAKQLLDEELNKIQPGGKQTLAKLTRAEIQLEKEKREKALAAKKAPTTQTEAPLEENVNIIQTEGEEARTVDEALAILSLKDPEVDRHPERRMKAAYAAFEDANLPRLKAEHSNLRLSQVKQLLRKEWMKSPENPMNQLHQRTTS</sequence>
<gene>
    <name evidence="6" type="ORF">J437_LFUL013201</name>
</gene>
<dbReference type="OrthoDB" id="76412at2759"/>
<dbReference type="PANTHER" id="PTHR21680">
    <property type="entry name" value="COILED-COIL DOMAIN-CONTAINING PROTEIN 124"/>
    <property type="match status" value="1"/>
</dbReference>
<dbReference type="GO" id="GO:0030496">
    <property type="term" value="C:midbody"/>
    <property type="evidence" value="ECO:0007669"/>
    <property type="project" value="UniProtKB-SubCell"/>
</dbReference>
<evidence type="ECO:0000256" key="1">
    <source>
        <dbReference type="ARBA" id="ARBA00004214"/>
    </source>
</evidence>
<comment type="similarity">
    <text evidence="2">Belongs to the CCDC124 family.</text>
</comment>
<name>A0A8K0P6J9_LADFU</name>
<dbReference type="Proteomes" id="UP000792457">
    <property type="component" value="Unassembled WGS sequence"/>
</dbReference>
<dbReference type="GO" id="GO:0006366">
    <property type="term" value="P:transcription by RNA polymerase II"/>
    <property type="evidence" value="ECO:0007669"/>
    <property type="project" value="TreeGrafter"/>
</dbReference>
<evidence type="ECO:0000259" key="5">
    <source>
        <dbReference type="Pfam" id="PF06244"/>
    </source>
</evidence>
<evidence type="ECO:0000313" key="6">
    <source>
        <dbReference type="EMBL" id="KAG8234033.1"/>
    </source>
</evidence>
<reference evidence="6" key="2">
    <citation type="submission" date="2017-10" db="EMBL/GenBank/DDBJ databases">
        <title>Ladona fulva Genome sequencing and assembly.</title>
        <authorList>
            <person name="Murali S."/>
            <person name="Richards S."/>
            <person name="Bandaranaike D."/>
            <person name="Bellair M."/>
            <person name="Blankenburg K."/>
            <person name="Chao H."/>
            <person name="Dinh H."/>
            <person name="Doddapaneni H."/>
            <person name="Dugan-Rocha S."/>
            <person name="Elkadiri S."/>
            <person name="Gnanaolivu R."/>
            <person name="Hernandez B."/>
            <person name="Skinner E."/>
            <person name="Javaid M."/>
            <person name="Lee S."/>
            <person name="Li M."/>
            <person name="Ming W."/>
            <person name="Munidasa M."/>
            <person name="Muniz J."/>
            <person name="Nguyen L."/>
            <person name="Hughes D."/>
            <person name="Osuji N."/>
            <person name="Pu L.-L."/>
            <person name="Puazo M."/>
            <person name="Qu C."/>
            <person name="Quiroz J."/>
            <person name="Raj R."/>
            <person name="Weissenberger G."/>
            <person name="Xin Y."/>
            <person name="Zou X."/>
            <person name="Han Y."/>
            <person name="Worley K."/>
            <person name="Muzny D."/>
            <person name="Gibbs R."/>
        </authorList>
    </citation>
    <scope>NUCLEOTIDE SEQUENCE</scope>
    <source>
        <strain evidence="6">Sampled in the wild</strain>
    </source>
</reference>
<evidence type="ECO:0000256" key="3">
    <source>
        <dbReference type="ARBA" id="ARBA00023054"/>
    </source>
</evidence>
<dbReference type="PANTHER" id="PTHR21680:SF0">
    <property type="entry name" value="COILED-COIL DOMAIN-CONTAINING PROTEIN 124"/>
    <property type="match status" value="1"/>
</dbReference>
<dbReference type="AlphaFoldDB" id="A0A8K0P6J9"/>
<dbReference type="InterPro" id="IPR010422">
    <property type="entry name" value="Ccdc124/Oxs1"/>
</dbReference>
<feature type="compositionally biased region" description="Basic and acidic residues" evidence="4">
    <location>
        <begin position="52"/>
        <end position="70"/>
    </location>
</feature>
<comment type="caution">
    <text evidence="6">The sequence shown here is derived from an EMBL/GenBank/DDBJ whole genome shotgun (WGS) entry which is preliminary data.</text>
</comment>
<proteinExistence type="inferred from homology"/>
<dbReference type="EMBL" id="KZ308765">
    <property type="protein sequence ID" value="KAG8234033.1"/>
    <property type="molecule type" value="Genomic_DNA"/>
</dbReference>
<evidence type="ECO:0000256" key="4">
    <source>
        <dbReference type="SAM" id="MobiDB-lite"/>
    </source>
</evidence>
<dbReference type="GO" id="GO:0005634">
    <property type="term" value="C:nucleus"/>
    <property type="evidence" value="ECO:0007669"/>
    <property type="project" value="TreeGrafter"/>
</dbReference>
<dbReference type="InterPro" id="IPR054414">
    <property type="entry name" value="Ccdc124/Oxs1_C"/>
</dbReference>
<dbReference type="GO" id="GO:0003713">
    <property type="term" value="F:transcription coactivator activity"/>
    <property type="evidence" value="ECO:0007669"/>
    <property type="project" value="TreeGrafter"/>
</dbReference>
<protein>
    <recommendedName>
        <fullName evidence="5">Coiled-coil domain-containing protein</fullName>
    </recommendedName>
</protein>
<evidence type="ECO:0000313" key="7">
    <source>
        <dbReference type="Proteomes" id="UP000792457"/>
    </source>
</evidence>
<keyword evidence="3" id="KW-0175">Coiled coil</keyword>
<accession>A0A8K0P6J9</accession>
<reference evidence="6" key="1">
    <citation type="submission" date="2013-04" db="EMBL/GenBank/DDBJ databases">
        <authorList>
            <person name="Qu J."/>
            <person name="Murali S.C."/>
            <person name="Bandaranaike D."/>
            <person name="Bellair M."/>
            <person name="Blankenburg K."/>
            <person name="Chao H."/>
            <person name="Dinh H."/>
            <person name="Doddapaneni H."/>
            <person name="Downs B."/>
            <person name="Dugan-Rocha S."/>
            <person name="Elkadiri S."/>
            <person name="Gnanaolivu R.D."/>
            <person name="Hernandez B."/>
            <person name="Javaid M."/>
            <person name="Jayaseelan J.C."/>
            <person name="Lee S."/>
            <person name="Li M."/>
            <person name="Ming W."/>
            <person name="Munidasa M."/>
            <person name="Muniz J."/>
            <person name="Nguyen L."/>
            <person name="Ongeri F."/>
            <person name="Osuji N."/>
            <person name="Pu L.-L."/>
            <person name="Puazo M."/>
            <person name="Qu C."/>
            <person name="Quiroz J."/>
            <person name="Raj R."/>
            <person name="Weissenberger G."/>
            <person name="Xin Y."/>
            <person name="Zou X."/>
            <person name="Han Y."/>
            <person name="Richards S."/>
            <person name="Worley K."/>
            <person name="Muzny D."/>
            <person name="Gibbs R."/>
        </authorList>
    </citation>
    <scope>NUCLEOTIDE SEQUENCE</scope>
    <source>
        <strain evidence="6">Sampled in the wild</strain>
    </source>
</reference>
<dbReference type="Pfam" id="PF06244">
    <property type="entry name" value="Ccdc124"/>
    <property type="match status" value="1"/>
</dbReference>